<feature type="domain" description="Histidine kinase" evidence="9">
    <location>
        <begin position="931"/>
        <end position="1147"/>
    </location>
</feature>
<dbReference type="PROSITE" id="PS50112">
    <property type="entry name" value="PAS"/>
    <property type="match status" value="1"/>
</dbReference>
<feature type="domain" description="PAS" evidence="11">
    <location>
        <begin position="788"/>
        <end position="859"/>
    </location>
</feature>
<dbReference type="InterPro" id="IPR001610">
    <property type="entry name" value="PAC"/>
</dbReference>
<dbReference type="PROSITE" id="PS50113">
    <property type="entry name" value="PAC"/>
    <property type="match status" value="2"/>
</dbReference>
<dbReference type="CDD" id="cd01007">
    <property type="entry name" value="PBP2_BvgS_HisK_like"/>
    <property type="match status" value="2"/>
</dbReference>
<dbReference type="GO" id="GO:0000155">
    <property type="term" value="F:phosphorelay sensor kinase activity"/>
    <property type="evidence" value="ECO:0007669"/>
    <property type="project" value="InterPro"/>
</dbReference>
<dbReference type="Proteomes" id="UP000236724">
    <property type="component" value="Unassembled WGS sequence"/>
</dbReference>
<dbReference type="GO" id="GO:0005886">
    <property type="term" value="C:plasma membrane"/>
    <property type="evidence" value="ECO:0007669"/>
    <property type="project" value="TreeGrafter"/>
</dbReference>
<dbReference type="Pfam" id="PF02518">
    <property type="entry name" value="HATPase_c"/>
    <property type="match status" value="1"/>
</dbReference>
<dbReference type="SMART" id="SM00091">
    <property type="entry name" value="PAS"/>
    <property type="match status" value="3"/>
</dbReference>
<sequence>MVDENPNITLSDEEIQFTRQQPVLKIGADNNWKPMDFINEKGEADGFNADLVELLNRKLKPFNFQIQIVSGQWQDIQERAKSGELDGLIGTSSASLRGEYLDFSPKYIETGTVVITRKGLPDIGSLVELATKKLALKRGNSATQQFVHFHQPSRLEYFDTTLEALEAVIIGTQDYTIGSLVEVSYLTKSHLLGNLKIAFSTSEYATGKHVGIRKEIPQALSIINKALAELSSEEFNRLKTKWINFKPKPSLQLTDNEKAWIEAHPTIRLASDANMPPYESITNEKYQGVAADYIRLIGQRLGIEFQRSPVKPWPEIIQMVKQRKLDMLSFAMKTEQRKGYAHFTKPYISHPMMIITSDKVGFVDGLDGLKGKILAVEKGYASAELLSDQYPSIAVQTYSNSVSAMLAVSKGEAFAYIGDIAIMSYIARHHGITNLKVSGELQHRFEMGFGVRSDWPELVPILQKALDSISEEEKNSILQKWFSMEVTPQIDYTLLRYVLGMALLILGLMLHWNQKLRHEILARKQAQHSHHESEEKYRLLFEHSDDPMWLIRDSLFVLANAAAARILGCKSVDELSNLHPATLSPPFQATGQASEQLADQMMQLAYRQGHHHFEWLHQKRNGTVFPVEVSLTRIPYEGQSALFCIWRDISERKQSEQALQQSKAQYDELVQRVPVGLFTIRSMAKGEGKVDYISPRATQMLGIRLTDAWQTLSVVVSNIHPDDRADFFAKNTANIAAKTDFFWEGRFIVTGKTRWCRIESNATLQEDETCVWQGVITDITAQKEMRQNLHMLNLAVTQIAEGIAIADMDGNNQFVNKAWADMHGYTQEELSGTHLSLFHSKEQIEKEVQPFFEQLMQTGHLEGEDTHIKKDGTIFNTWMSVNVVKDDRENPVAFVGACRDITERIKAQQVLQKAKEEAEAANRAKSIFLANMSHELRTPLNAIMGFAQILAQSPRLADSDKQQANSIYRGGEYLLTLINDILDLAKVEAGRIELFPTAINIQLFVQELADMFRLRARKKNISFKYHTDTSLPAGIHADATRLRQVLVNLLGNAVKFTEQGHVCLQISYDNEVLHIHVEDTGIGIAPEQHEEIFQPFSQTSENRYKAQGTGLGLSITRKIVELMGGTLSLESHLGQGSCFYVQVPVKAVLKSFSSPQKTLSQNTIINYHRRQGEAPLRILITDDVADNREVVCKILRSLNFDTQEADNGENCLQLIPTYHPHLVLMDLRMPGLDGLETTRRLHELPGFEKLPVIVISAGAYGKDEKNSRAAGCVDYLAKPIERTLLLQTLQKYLPLQWIYAEQQATSTASADPAIKVNLSTEWLEALEQAVVEANLKQANSLLEKIKAEDTGLVAQLTEWLETYEYQQLLDWIETHKQV</sequence>
<dbReference type="InterPro" id="IPR001638">
    <property type="entry name" value="Solute-binding_3/MltF_N"/>
</dbReference>
<dbReference type="Gene3D" id="3.40.190.10">
    <property type="entry name" value="Periplasmic binding protein-like II"/>
    <property type="match status" value="4"/>
</dbReference>
<accession>A0A1H6F9E8</accession>
<dbReference type="PANTHER" id="PTHR43047">
    <property type="entry name" value="TWO-COMPONENT HISTIDINE PROTEIN KINASE"/>
    <property type="match status" value="1"/>
</dbReference>
<feature type="domain" description="Response regulatory" evidence="10">
    <location>
        <begin position="1177"/>
        <end position="1293"/>
    </location>
</feature>
<keyword evidence="14" id="KW-1185">Reference proteome</keyword>
<evidence type="ECO:0000256" key="3">
    <source>
        <dbReference type="ARBA" id="ARBA00022553"/>
    </source>
</evidence>
<dbReference type="SMART" id="SM00448">
    <property type="entry name" value="REC"/>
    <property type="match status" value="1"/>
</dbReference>
<name>A0A1H6F9E8_9GAMM</name>
<dbReference type="SUPFAM" id="SSF53850">
    <property type="entry name" value="Periplasmic binding protein-like II"/>
    <property type="match status" value="2"/>
</dbReference>
<proteinExistence type="predicted"/>
<dbReference type="Gene3D" id="3.30.450.20">
    <property type="entry name" value="PAS domain"/>
    <property type="match status" value="3"/>
</dbReference>
<dbReference type="SUPFAM" id="SSF52172">
    <property type="entry name" value="CheY-like"/>
    <property type="match status" value="1"/>
</dbReference>
<dbReference type="InterPro" id="IPR003594">
    <property type="entry name" value="HATPase_dom"/>
</dbReference>
<dbReference type="PANTHER" id="PTHR43047:SF72">
    <property type="entry name" value="OSMOSENSING HISTIDINE PROTEIN KINASE SLN1"/>
    <property type="match status" value="1"/>
</dbReference>
<dbReference type="EC" id="2.7.13.3" evidence="2"/>
<dbReference type="Pfam" id="PF00512">
    <property type="entry name" value="HisKA"/>
    <property type="match status" value="1"/>
</dbReference>
<dbReference type="InterPro" id="IPR000014">
    <property type="entry name" value="PAS"/>
</dbReference>
<dbReference type="FunFam" id="3.30.565.10:FF:000010">
    <property type="entry name" value="Sensor histidine kinase RcsC"/>
    <property type="match status" value="1"/>
</dbReference>
<dbReference type="Pfam" id="PF00497">
    <property type="entry name" value="SBP_bac_3"/>
    <property type="match status" value="2"/>
</dbReference>
<evidence type="ECO:0000259" key="9">
    <source>
        <dbReference type="PROSITE" id="PS50109"/>
    </source>
</evidence>
<dbReference type="EMBL" id="FMSV02000367">
    <property type="protein sequence ID" value="SEH05634.1"/>
    <property type="molecule type" value="Genomic_DNA"/>
</dbReference>
<evidence type="ECO:0000259" key="10">
    <source>
        <dbReference type="PROSITE" id="PS50110"/>
    </source>
</evidence>
<dbReference type="PRINTS" id="PR00344">
    <property type="entry name" value="BCTRLSENSOR"/>
</dbReference>
<evidence type="ECO:0000259" key="11">
    <source>
        <dbReference type="PROSITE" id="PS50112"/>
    </source>
</evidence>
<dbReference type="InterPro" id="IPR036890">
    <property type="entry name" value="HATPase_C_sf"/>
</dbReference>
<dbReference type="Gene3D" id="1.10.287.130">
    <property type="match status" value="1"/>
</dbReference>
<dbReference type="InterPro" id="IPR001789">
    <property type="entry name" value="Sig_transdc_resp-reg_receiver"/>
</dbReference>
<dbReference type="PROSITE" id="PS50110">
    <property type="entry name" value="RESPONSE_REGULATORY"/>
    <property type="match status" value="1"/>
</dbReference>
<protein>
    <recommendedName>
        <fullName evidence="2">histidine kinase</fullName>
        <ecNumber evidence="2">2.7.13.3</ecNumber>
    </recommendedName>
</protein>
<evidence type="ECO:0000313" key="13">
    <source>
        <dbReference type="EMBL" id="SEH05634.1"/>
    </source>
</evidence>
<dbReference type="CDD" id="cd17546">
    <property type="entry name" value="REC_hyHK_CKI1_RcsC-like"/>
    <property type="match status" value="1"/>
</dbReference>
<evidence type="ECO:0000256" key="4">
    <source>
        <dbReference type="ARBA" id="ARBA00022679"/>
    </source>
</evidence>
<organism evidence="13 14">
    <name type="scientific">Candidatus Venteria ishoeyi</name>
    <dbReference type="NCBI Taxonomy" id="1899563"/>
    <lineage>
        <taxon>Bacteria</taxon>
        <taxon>Pseudomonadati</taxon>
        <taxon>Pseudomonadota</taxon>
        <taxon>Gammaproteobacteria</taxon>
        <taxon>Thiotrichales</taxon>
        <taxon>Thiotrichaceae</taxon>
        <taxon>Venteria</taxon>
    </lineage>
</organism>
<dbReference type="CDD" id="cd00130">
    <property type="entry name" value="PAS"/>
    <property type="match status" value="3"/>
</dbReference>
<feature type="coiled-coil region" evidence="8">
    <location>
        <begin position="904"/>
        <end position="931"/>
    </location>
</feature>
<comment type="catalytic activity">
    <reaction evidence="1">
        <text>ATP + protein L-histidine = ADP + protein N-phospho-L-histidine.</text>
        <dbReference type="EC" id="2.7.13.3"/>
    </reaction>
</comment>
<evidence type="ECO:0000256" key="6">
    <source>
        <dbReference type="ARBA" id="ARBA00023012"/>
    </source>
</evidence>
<dbReference type="InterPro" id="IPR005467">
    <property type="entry name" value="His_kinase_dom"/>
</dbReference>
<dbReference type="InterPro" id="IPR035965">
    <property type="entry name" value="PAS-like_dom_sf"/>
</dbReference>
<dbReference type="GO" id="GO:0009927">
    <property type="term" value="F:histidine phosphotransfer kinase activity"/>
    <property type="evidence" value="ECO:0007669"/>
    <property type="project" value="TreeGrafter"/>
</dbReference>
<dbReference type="SMART" id="SM00062">
    <property type="entry name" value="PBPb"/>
    <property type="match status" value="2"/>
</dbReference>
<dbReference type="InterPro" id="IPR000700">
    <property type="entry name" value="PAS-assoc_C"/>
</dbReference>
<evidence type="ECO:0000256" key="5">
    <source>
        <dbReference type="ARBA" id="ARBA00022777"/>
    </source>
</evidence>
<feature type="domain" description="PAC" evidence="12">
    <location>
        <begin position="611"/>
        <end position="661"/>
    </location>
</feature>
<dbReference type="InterPro" id="IPR003661">
    <property type="entry name" value="HisK_dim/P_dom"/>
</dbReference>
<evidence type="ECO:0000256" key="7">
    <source>
        <dbReference type="PROSITE-ProRule" id="PRU00169"/>
    </source>
</evidence>
<dbReference type="Pfam" id="PF13426">
    <property type="entry name" value="PAS_9"/>
    <property type="match status" value="2"/>
</dbReference>
<evidence type="ECO:0000256" key="1">
    <source>
        <dbReference type="ARBA" id="ARBA00000085"/>
    </source>
</evidence>
<dbReference type="Gene3D" id="3.40.50.2300">
    <property type="match status" value="1"/>
</dbReference>
<dbReference type="SUPFAM" id="SSF55785">
    <property type="entry name" value="PYP-like sensor domain (PAS domain)"/>
    <property type="match status" value="3"/>
</dbReference>
<keyword evidence="8" id="KW-0175">Coiled coil</keyword>
<dbReference type="InterPro" id="IPR011006">
    <property type="entry name" value="CheY-like_superfamily"/>
</dbReference>
<evidence type="ECO:0000313" key="14">
    <source>
        <dbReference type="Proteomes" id="UP000236724"/>
    </source>
</evidence>
<feature type="domain" description="PAC" evidence="12">
    <location>
        <begin position="861"/>
        <end position="913"/>
    </location>
</feature>
<dbReference type="CDD" id="cd00082">
    <property type="entry name" value="HisKA"/>
    <property type="match status" value="1"/>
</dbReference>
<dbReference type="Gene3D" id="3.30.565.10">
    <property type="entry name" value="Histidine kinase-like ATPase, C-terminal domain"/>
    <property type="match status" value="1"/>
</dbReference>
<feature type="modified residue" description="4-aspartylphosphate" evidence="7">
    <location>
        <position position="1226"/>
    </location>
</feature>
<dbReference type="InterPro" id="IPR036097">
    <property type="entry name" value="HisK_dim/P_sf"/>
</dbReference>
<dbReference type="CDD" id="cd16922">
    <property type="entry name" value="HATPase_EvgS-ArcB-TorS-like"/>
    <property type="match status" value="1"/>
</dbReference>
<evidence type="ECO:0000256" key="2">
    <source>
        <dbReference type="ARBA" id="ARBA00012438"/>
    </source>
</evidence>
<gene>
    <name evidence="13" type="primary">bvgS_3</name>
    <name evidence="13" type="ORF">MBHS_01489</name>
</gene>
<dbReference type="SMART" id="SM00388">
    <property type="entry name" value="HisKA"/>
    <property type="match status" value="1"/>
</dbReference>
<dbReference type="SMART" id="SM00387">
    <property type="entry name" value="HATPase_c"/>
    <property type="match status" value="1"/>
</dbReference>
<dbReference type="NCBIfam" id="TIGR00229">
    <property type="entry name" value="sensory_box"/>
    <property type="match status" value="2"/>
</dbReference>
<dbReference type="InterPro" id="IPR004358">
    <property type="entry name" value="Sig_transdc_His_kin-like_C"/>
</dbReference>
<dbReference type="SMART" id="SM00086">
    <property type="entry name" value="PAC"/>
    <property type="match status" value="3"/>
</dbReference>
<reference evidence="13 14" key="1">
    <citation type="submission" date="2016-10" db="EMBL/GenBank/DDBJ databases">
        <authorList>
            <person name="de Groot N.N."/>
        </authorList>
    </citation>
    <scope>NUCLEOTIDE SEQUENCE [LARGE SCALE GENOMIC DNA]</scope>
    <source>
        <strain evidence="13">MBHS1</strain>
    </source>
</reference>
<dbReference type="PROSITE" id="PS50109">
    <property type="entry name" value="HIS_KIN"/>
    <property type="match status" value="1"/>
</dbReference>
<keyword evidence="3 7" id="KW-0597">Phosphoprotein</keyword>
<dbReference type="SUPFAM" id="SSF55874">
    <property type="entry name" value="ATPase domain of HSP90 chaperone/DNA topoisomerase II/histidine kinase"/>
    <property type="match status" value="1"/>
</dbReference>
<keyword evidence="6" id="KW-0902">Two-component regulatory system</keyword>
<dbReference type="Pfam" id="PF00072">
    <property type="entry name" value="Response_reg"/>
    <property type="match status" value="1"/>
</dbReference>
<dbReference type="SUPFAM" id="SSF47384">
    <property type="entry name" value="Homodimeric domain of signal transducing histidine kinase"/>
    <property type="match status" value="1"/>
</dbReference>
<evidence type="ECO:0000256" key="8">
    <source>
        <dbReference type="SAM" id="Coils"/>
    </source>
</evidence>
<evidence type="ECO:0000259" key="12">
    <source>
        <dbReference type="PROSITE" id="PS50113"/>
    </source>
</evidence>
<keyword evidence="5" id="KW-0418">Kinase</keyword>
<keyword evidence="4 13" id="KW-0808">Transferase</keyword>